<comment type="caution">
    <text evidence="2">The sequence shown here is derived from an EMBL/GenBank/DDBJ whole genome shotgun (WGS) entry which is preliminary data.</text>
</comment>
<protein>
    <submittedName>
        <fullName evidence="2">Uncharacterized protein</fullName>
    </submittedName>
</protein>
<organism evidence="2 3">
    <name type="scientific">Flavobacterium hydatis</name>
    <name type="common">Cytophaga aquatilis</name>
    <dbReference type="NCBI Taxonomy" id="991"/>
    <lineage>
        <taxon>Bacteria</taxon>
        <taxon>Pseudomonadati</taxon>
        <taxon>Bacteroidota</taxon>
        <taxon>Flavobacteriia</taxon>
        <taxon>Flavobacteriales</taxon>
        <taxon>Flavobacteriaceae</taxon>
        <taxon>Flavobacterium</taxon>
    </lineage>
</organism>
<feature type="transmembrane region" description="Helical" evidence="1">
    <location>
        <begin position="230"/>
        <end position="257"/>
    </location>
</feature>
<reference evidence="2 3" key="1">
    <citation type="submission" date="2016-11" db="EMBL/GenBank/DDBJ databases">
        <title>Whole genomes of Flavobacteriaceae.</title>
        <authorList>
            <person name="Stine C."/>
            <person name="Li C."/>
            <person name="Tadesse D."/>
        </authorList>
    </citation>
    <scope>NUCLEOTIDE SEQUENCE [LARGE SCALE GENOMIC DNA]</scope>
    <source>
        <strain evidence="2 3">ATCC 29551</strain>
    </source>
</reference>
<dbReference type="RefSeq" id="WP_051886007.1">
    <property type="nucleotide sequence ID" value="NZ_JBEWQG010000027.1"/>
</dbReference>
<feature type="transmembrane region" description="Helical" evidence="1">
    <location>
        <begin position="263"/>
        <end position="283"/>
    </location>
</feature>
<evidence type="ECO:0000313" key="2">
    <source>
        <dbReference type="EMBL" id="OXA97896.1"/>
    </source>
</evidence>
<accession>A0ABX4CMS1</accession>
<dbReference type="EMBL" id="MUGY01000002">
    <property type="protein sequence ID" value="OXA97896.1"/>
    <property type="molecule type" value="Genomic_DNA"/>
</dbReference>
<evidence type="ECO:0000256" key="1">
    <source>
        <dbReference type="SAM" id="Phobius"/>
    </source>
</evidence>
<sequence length="499" mass="54341">MSPYDYITSIQNANGPILNVAQSLGITINQINIMNNSFNQVDNSVHNFNEKVKESATSMGFFRTKLTEIGGKIKSAFSPESIFEFGKKVFDARVEYEKLNGIKGGVSDEFIKLKANLDQFTTAWNTFLASLGGDASGLFMTILTTMNEGLSFLTGQLPNIATWFSILWKMMEPVVLSLRDFIKSAFSFVEVGAILDGFGLVMTGVLLVVSWLTTGLKFIIDILKPFATEILILTGAWLLLSNAVAIYSGVMAVFNAIMAASPITWIIVGIMALALVIGMIIKYTSGWGESWRHVVSGAKFLWDGFTETAQAKFNTLIQNFMIGIDKIKIGWYKFKEAVGMGDSSENLKMIAQINGDIKMRENSITAGKAKADNSFAKARNEFSQVKINVDTAGISRDFKKIKDTFGGAGAKTNALTDTKVSPGKAKSLKGAKDNNIGSSDSIVSGGPKATNIIINIQKLQDDTKIYVESSEKGISNLGEKVQEMLLRAVNSVNQMQTAV</sequence>
<evidence type="ECO:0000313" key="3">
    <source>
        <dbReference type="Proteomes" id="UP000198424"/>
    </source>
</evidence>
<feature type="transmembrane region" description="Helical" evidence="1">
    <location>
        <begin position="188"/>
        <end position="209"/>
    </location>
</feature>
<keyword evidence="1" id="KW-0472">Membrane</keyword>
<keyword evidence="1" id="KW-0812">Transmembrane</keyword>
<name>A0ABX4CMS1_FLAHY</name>
<proteinExistence type="predicted"/>
<gene>
    <name evidence="2" type="ORF">B0A62_03295</name>
</gene>
<keyword evidence="1" id="KW-1133">Transmembrane helix</keyword>
<dbReference type="Proteomes" id="UP000198424">
    <property type="component" value="Unassembled WGS sequence"/>
</dbReference>
<keyword evidence="3" id="KW-1185">Reference proteome</keyword>